<feature type="transmembrane region" description="Helical" evidence="9">
    <location>
        <begin position="100"/>
        <end position="122"/>
    </location>
</feature>
<evidence type="ECO:0000256" key="9">
    <source>
        <dbReference type="SAM" id="Phobius"/>
    </source>
</evidence>
<keyword evidence="2 8" id="KW-0812">Transmembrane</keyword>
<keyword evidence="6 8" id="KW-0675">Receptor</keyword>
<evidence type="ECO:0000256" key="8">
    <source>
        <dbReference type="RuleBase" id="RU000688"/>
    </source>
</evidence>
<feature type="transmembrane region" description="Helical" evidence="9">
    <location>
        <begin position="243"/>
        <end position="263"/>
    </location>
</feature>
<dbReference type="InterPro" id="IPR050125">
    <property type="entry name" value="GPCR_opsins"/>
</dbReference>
<dbReference type="Pfam" id="PF00001">
    <property type="entry name" value="7tm_1"/>
    <property type="match status" value="1"/>
</dbReference>
<dbReference type="Proteomes" id="UP001159427">
    <property type="component" value="Unassembled WGS sequence"/>
</dbReference>
<proteinExistence type="inferred from homology"/>
<keyword evidence="3 9" id="KW-1133">Transmembrane helix</keyword>
<feature type="transmembrane region" description="Helical" evidence="9">
    <location>
        <begin position="182"/>
        <end position="206"/>
    </location>
</feature>
<sequence>MADSSQSGSSIHDPLERSPTEISLEVTLSILICLTSILGNLLVVYVVNKDSRLKGVTNIFIHNLALTDISMASLHMPFWVTSLYTGTWIFSEKLCEFQAAIQFTLGIASILNMGLISFNRYFRVVKPALYSKIFASKRMARVYCALVWVASLLFATPPLYGWGKMAYHPYFGVCTFTWEIRYISYAILVVGGVVNGTTLAIFYSYYKIYKTLKESTRNLNAHGMEDGAVSAGRHRTDIRLLKTSFTVVCVFVMTWGPVSVIVIVESVGCFIPRGIFSAVIFLMFTSSLANPIVYGIMNPQFQAAFKRALSLGRSGNDQISQSHTRHETNVSIS</sequence>
<dbReference type="PANTHER" id="PTHR24240">
    <property type="entry name" value="OPSIN"/>
    <property type="match status" value="1"/>
</dbReference>
<keyword evidence="7 8" id="KW-0807">Transducer</keyword>
<comment type="caution">
    <text evidence="11">The sequence shown here is derived from an EMBL/GenBank/DDBJ whole genome shotgun (WGS) entry which is preliminary data.</text>
</comment>
<dbReference type="PRINTS" id="PR00237">
    <property type="entry name" value="GPCRRHODOPSN"/>
</dbReference>
<evidence type="ECO:0000256" key="5">
    <source>
        <dbReference type="ARBA" id="ARBA00023136"/>
    </source>
</evidence>
<gene>
    <name evidence="11" type="ORF">PEVE_00033064</name>
</gene>
<evidence type="ECO:0000256" key="4">
    <source>
        <dbReference type="ARBA" id="ARBA00023040"/>
    </source>
</evidence>
<dbReference type="SUPFAM" id="SSF81321">
    <property type="entry name" value="Family A G protein-coupled receptor-like"/>
    <property type="match status" value="1"/>
</dbReference>
<organism evidence="11 12">
    <name type="scientific">Porites evermanni</name>
    <dbReference type="NCBI Taxonomy" id="104178"/>
    <lineage>
        <taxon>Eukaryota</taxon>
        <taxon>Metazoa</taxon>
        <taxon>Cnidaria</taxon>
        <taxon>Anthozoa</taxon>
        <taxon>Hexacorallia</taxon>
        <taxon>Scleractinia</taxon>
        <taxon>Fungiina</taxon>
        <taxon>Poritidae</taxon>
        <taxon>Porites</taxon>
    </lineage>
</organism>
<dbReference type="CDD" id="cd00637">
    <property type="entry name" value="7tm_classA_rhodopsin-like"/>
    <property type="match status" value="1"/>
</dbReference>
<evidence type="ECO:0000313" key="12">
    <source>
        <dbReference type="Proteomes" id="UP001159427"/>
    </source>
</evidence>
<name>A0ABN8MIS9_9CNID</name>
<feature type="transmembrane region" description="Helical" evidence="9">
    <location>
        <begin position="26"/>
        <end position="47"/>
    </location>
</feature>
<evidence type="ECO:0000256" key="2">
    <source>
        <dbReference type="ARBA" id="ARBA00022692"/>
    </source>
</evidence>
<feature type="transmembrane region" description="Helical" evidence="9">
    <location>
        <begin position="59"/>
        <end position="80"/>
    </location>
</feature>
<accession>A0ABN8MIS9</accession>
<feature type="transmembrane region" description="Helical" evidence="9">
    <location>
        <begin position="142"/>
        <end position="162"/>
    </location>
</feature>
<dbReference type="PROSITE" id="PS00237">
    <property type="entry name" value="G_PROTEIN_RECEP_F1_1"/>
    <property type="match status" value="1"/>
</dbReference>
<evidence type="ECO:0000259" key="10">
    <source>
        <dbReference type="PROSITE" id="PS50262"/>
    </source>
</evidence>
<reference evidence="11 12" key="1">
    <citation type="submission" date="2022-05" db="EMBL/GenBank/DDBJ databases">
        <authorList>
            <consortium name="Genoscope - CEA"/>
            <person name="William W."/>
        </authorList>
    </citation>
    <scope>NUCLEOTIDE SEQUENCE [LARGE SCALE GENOMIC DNA]</scope>
</reference>
<keyword evidence="4 8" id="KW-0297">G-protein coupled receptor</keyword>
<evidence type="ECO:0000256" key="6">
    <source>
        <dbReference type="ARBA" id="ARBA00023170"/>
    </source>
</evidence>
<keyword evidence="5 9" id="KW-0472">Membrane</keyword>
<comment type="subcellular location">
    <subcellularLocation>
        <location evidence="1">Membrane</location>
        <topology evidence="1">Multi-pass membrane protein</topology>
    </subcellularLocation>
</comment>
<dbReference type="InterPro" id="IPR000276">
    <property type="entry name" value="GPCR_Rhodpsn"/>
</dbReference>
<dbReference type="Gene3D" id="1.20.1070.10">
    <property type="entry name" value="Rhodopsin 7-helix transmembrane proteins"/>
    <property type="match status" value="1"/>
</dbReference>
<evidence type="ECO:0000256" key="3">
    <source>
        <dbReference type="ARBA" id="ARBA00022989"/>
    </source>
</evidence>
<feature type="transmembrane region" description="Helical" evidence="9">
    <location>
        <begin position="275"/>
        <end position="297"/>
    </location>
</feature>
<comment type="similarity">
    <text evidence="8">Belongs to the G-protein coupled receptor 1 family.</text>
</comment>
<dbReference type="InterPro" id="IPR017452">
    <property type="entry name" value="GPCR_Rhodpsn_7TM"/>
</dbReference>
<feature type="domain" description="G-protein coupled receptors family 1 profile" evidence="10">
    <location>
        <begin position="39"/>
        <end position="294"/>
    </location>
</feature>
<dbReference type="PROSITE" id="PS50262">
    <property type="entry name" value="G_PROTEIN_RECEP_F1_2"/>
    <property type="match status" value="1"/>
</dbReference>
<evidence type="ECO:0000256" key="1">
    <source>
        <dbReference type="ARBA" id="ARBA00004141"/>
    </source>
</evidence>
<keyword evidence="12" id="KW-1185">Reference proteome</keyword>
<evidence type="ECO:0000313" key="11">
    <source>
        <dbReference type="EMBL" id="CAH3028078.1"/>
    </source>
</evidence>
<dbReference type="EMBL" id="CALNXI010000489">
    <property type="protein sequence ID" value="CAH3028078.1"/>
    <property type="molecule type" value="Genomic_DNA"/>
</dbReference>
<evidence type="ECO:0000256" key="7">
    <source>
        <dbReference type="ARBA" id="ARBA00023224"/>
    </source>
</evidence>
<protein>
    <recommendedName>
        <fullName evidence="10">G-protein coupled receptors family 1 profile domain-containing protein</fullName>
    </recommendedName>
</protein>